<keyword evidence="8" id="KW-0482">Metalloprotease</keyword>
<dbReference type="FunFam" id="1.10.390.10:FF:000003">
    <property type="entry name" value="Leukotriene A(4) hydrolase"/>
    <property type="match status" value="1"/>
</dbReference>
<dbReference type="SUPFAM" id="SSF48371">
    <property type="entry name" value="ARM repeat"/>
    <property type="match status" value="1"/>
</dbReference>
<comment type="subcellular location">
    <subcellularLocation>
        <location evidence="1">Cytoplasm</location>
    </subcellularLocation>
</comment>
<dbReference type="PANTHER" id="PTHR45726">
    <property type="entry name" value="LEUKOTRIENE A-4 HYDROLASE"/>
    <property type="match status" value="1"/>
</dbReference>
<comment type="caution">
    <text evidence="12">The sequence shown here is derived from an EMBL/GenBank/DDBJ whole genome shotgun (WGS) entry which is preliminary data.</text>
</comment>
<keyword evidence="6" id="KW-0378">Hydrolase</keyword>
<dbReference type="GO" id="GO:0043171">
    <property type="term" value="P:peptide catabolic process"/>
    <property type="evidence" value="ECO:0007669"/>
    <property type="project" value="TreeGrafter"/>
</dbReference>
<evidence type="ECO:0000313" key="12">
    <source>
        <dbReference type="EMBL" id="PAV85782.1"/>
    </source>
</evidence>
<evidence type="ECO:0000256" key="2">
    <source>
        <dbReference type="ARBA" id="ARBA00010136"/>
    </source>
</evidence>
<comment type="similarity">
    <text evidence="2">Belongs to the peptidase M1 family.</text>
</comment>
<evidence type="ECO:0000256" key="7">
    <source>
        <dbReference type="ARBA" id="ARBA00022833"/>
    </source>
</evidence>
<dbReference type="InterPro" id="IPR016024">
    <property type="entry name" value="ARM-type_fold"/>
</dbReference>
<organism evidence="12 13">
    <name type="scientific">Diploscapter pachys</name>
    <dbReference type="NCBI Taxonomy" id="2018661"/>
    <lineage>
        <taxon>Eukaryota</taxon>
        <taxon>Metazoa</taxon>
        <taxon>Ecdysozoa</taxon>
        <taxon>Nematoda</taxon>
        <taxon>Chromadorea</taxon>
        <taxon>Rhabditida</taxon>
        <taxon>Rhabditina</taxon>
        <taxon>Rhabditomorpha</taxon>
        <taxon>Rhabditoidea</taxon>
        <taxon>Rhabditidae</taxon>
        <taxon>Diploscapter</taxon>
    </lineage>
</organism>
<dbReference type="Gene3D" id="1.25.40.320">
    <property type="entry name" value="Peptidase M1, leukotriene A4 hydrolase/aminopeptidase C-terminal domain"/>
    <property type="match status" value="1"/>
</dbReference>
<dbReference type="InterPro" id="IPR027268">
    <property type="entry name" value="Peptidase_M4/M1_CTD_sf"/>
</dbReference>
<dbReference type="OrthoDB" id="79562at2759"/>
<keyword evidence="5 10" id="KW-0479">Metal-binding</keyword>
<feature type="active site" description="Proton acceptor" evidence="9">
    <location>
        <position position="27"/>
    </location>
</feature>
<protein>
    <recommendedName>
        <fullName evidence="11">Peptidase M1 leukotriene A4 hydrolase/aminopeptidase C-terminal domain-containing protein</fullName>
    </recommendedName>
</protein>
<dbReference type="InterPro" id="IPR034015">
    <property type="entry name" value="M1_LTA4H"/>
</dbReference>
<dbReference type="PRINTS" id="PR00756">
    <property type="entry name" value="ALADIPTASE"/>
</dbReference>
<evidence type="ECO:0000256" key="3">
    <source>
        <dbReference type="ARBA" id="ARBA00022490"/>
    </source>
</evidence>
<dbReference type="STRING" id="2018661.A0A2A2LHV7"/>
<evidence type="ECO:0000256" key="10">
    <source>
        <dbReference type="PIRSR" id="PIRSR634015-3"/>
    </source>
</evidence>
<dbReference type="GO" id="GO:0008237">
    <property type="term" value="F:metallopeptidase activity"/>
    <property type="evidence" value="ECO:0007669"/>
    <property type="project" value="UniProtKB-KW"/>
</dbReference>
<name>A0A2A2LHV7_9BILA</name>
<evidence type="ECO:0000256" key="9">
    <source>
        <dbReference type="PIRSR" id="PIRSR634015-1"/>
    </source>
</evidence>
<evidence type="ECO:0000256" key="4">
    <source>
        <dbReference type="ARBA" id="ARBA00022670"/>
    </source>
</evidence>
<dbReference type="Gene3D" id="1.10.390.10">
    <property type="entry name" value="Neutral Protease Domain 2"/>
    <property type="match status" value="1"/>
</dbReference>
<comment type="cofactor">
    <cofactor evidence="10">
        <name>Zn(2+)</name>
        <dbReference type="ChEBI" id="CHEBI:29105"/>
    </cofactor>
    <text evidence="10">Binds 1 zinc ion per subunit.</text>
</comment>
<dbReference type="EMBL" id="LIAE01006736">
    <property type="protein sequence ID" value="PAV85782.1"/>
    <property type="molecule type" value="Genomic_DNA"/>
</dbReference>
<evidence type="ECO:0000256" key="5">
    <source>
        <dbReference type="ARBA" id="ARBA00022723"/>
    </source>
</evidence>
<dbReference type="AlphaFoldDB" id="A0A2A2LHV7"/>
<evidence type="ECO:0000256" key="1">
    <source>
        <dbReference type="ARBA" id="ARBA00004496"/>
    </source>
</evidence>
<dbReference type="InterPro" id="IPR038502">
    <property type="entry name" value="M1_LTA-4_hydro/amino_C_sf"/>
</dbReference>
<dbReference type="SMART" id="SM01263">
    <property type="entry name" value="Leuk-A4-hydro_C"/>
    <property type="match status" value="1"/>
</dbReference>
<dbReference type="Gene3D" id="3.30.2010.30">
    <property type="match status" value="1"/>
</dbReference>
<dbReference type="GO" id="GO:0008270">
    <property type="term" value="F:zinc ion binding"/>
    <property type="evidence" value="ECO:0007669"/>
    <property type="project" value="InterPro"/>
</dbReference>
<keyword evidence="13" id="KW-1185">Reference proteome</keyword>
<feature type="binding site" evidence="10">
    <location>
        <position position="30"/>
    </location>
    <ligand>
        <name>Zn(2+)</name>
        <dbReference type="ChEBI" id="CHEBI:29105"/>
        <note>catalytic</note>
    </ligand>
</feature>
<proteinExistence type="inferred from homology"/>
<evidence type="ECO:0000256" key="8">
    <source>
        <dbReference type="ARBA" id="ARBA00023049"/>
    </source>
</evidence>
<evidence type="ECO:0000256" key="6">
    <source>
        <dbReference type="ARBA" id="ARBA00022801"/>
    </source>
</evidence>
<dbReference type="SUPFAM" id="SSF55486">
    <property type="entry name" value="Metalloproteases ('zincins'), catalytic domain"/>
    <property type="match status" value="1"/>
</dbReference>
<dbReference type="InterPro" id="IPR014782">
    <property type="entry name" value="Peptidase_M1_dom"/>
</dbReference>
<accession>A0A2A2LHV7</accession>
<dbReference type="Pfam" id="PF01433">
    <property type="entry name" value="Peptidase_M1"/>
    <property type="match status" value="1"/>
</dbReference>
<feature type="binding site" evidence="10">
    <location>
        <position position="49"/>
    </location>
    <ligand>
        <name>Zn(2+)</name>
        <dbReference type="ChEBI" id="CHEBI:29105"/>
        <note>catalytic</note>
    </ligand>
</feature>
<gene>
    <name evidence="12" type="ORF">WR25_25090</name>
</gene>
<dbReference type="InterPro" id="IPR001930">
    <property type="entry name" value="Peptidase_M1"/>
</dbReference>
<dbReference type="Proteomes" id="UP000218231">
    <property type="component" value="Unassembled WGS sequence"/>
</dbReference>
<dbReference type="GO" id="GO:0004177">
    <property type="term" value="F:aminopeptidase activity"/>
    <property type="evidence" value="ECO:0007669"/>
    <property type="project" value="TreeGrafter"/>
</dbReference>
<reference evidence="12 13" key="1">
    <citation type="journal article" date="2017" name="Curr. Biol.">
        <title>Genome architecture and evolution of a unichromosomal asexual nematode.</title>
        <authorList>
            <person name="Fradin H."/>
            <person name="Zegar C."/>
            <person name="Gutwein M."/>
            <person name="Lucas J."/>
            <person name="Kovtun M."/>
            <person name="Corcoran D."/>
            <person name="Baugh L.R."/>
            <person name="Kiontke K."/>
            <person name="Gunsalus K."/>
            <person name="Fitch D.H."/>
            <person name="Piano F."/>
        </authorList>
    </citation>
    <scope>NUCLEOTIDE SEQUENCE [LARGE SCALE GENOMIC DNA]</scope>
    <source>
        <strain evidence="12">PF1309</strain>
    </source>
</reference>
<evidence type="ECO:0000313" key="13">
    <source>
        <dbReference type="Proteomes" id="UP000218231"/>
    </source>
</evidence>
<dbReference type="PANTHER" id="PTHR45726:SF3">
    <property type="entry name" value="LEUKOTRIENE A-4 HYDROLASE"/>
    <property type="match status" value="1"/>
</dbReference>
<keyword evidence="4" id="KW-0645">Protease</keyword>
<feature type="binding site" evidence="10">
    <location>
        <position position="26"/>
    </location>
    <ligand>
        <name>Zn(2+)</name>
        <dbReference type="ChEBI" id="CHEBI:29105"/>
        <note>catalytic</note>
    </ligand>
</feature>
<dbReference type="GO" id="GO:0005829">
    <property type="term" value="C:cytosol"/>
    <property type="evidence" value="ECO:0007669"/>
    <property type="project" value="TreeGrafter"/>
</dbReference>
<evidence type="ECO:0000259" key="11">
    <source>
        <dbReference type="SMART" id="SM01263"/>
    </source>
</evidence>
<keyword evidence="7 10" id="KW-0862">Zinc</keyword>
<sequence>MENPCLTFVTPTLLAGDRSLVNVIAHEISHSWTGNLVTNCNWEHFWLNEGFTVFLERKIIGRLNGDEDGFENTLTETVNSVFGPHHEFTKLIPKLEGDPEDAFSSVPYEKGSALLFTIESVVGDKERFEEFLKKYIAKYAYKSICTDTWKTELYDFFKDKEEDLNRIDWSKWLYEPGMPPKPKYDSTLMNACRELSVRWLSEQPPSDSIGFDKMSTAQKIATLTFIRSSGKFTSTKMPTITSLYKLDTTRNAEMKFSWLMMGLGTKWEPAILPALSFVLAVGRMKYAKPIYKNLFLWPLSRDRAIAQFKQQIPSMHPITASVIQKLLNETVDPSVSK</sequence>
<dbReference type="InterPro" id="IPR015211">
    <property type="entry name" value="Peptidase_M1_C"/>
</dbReference>
<feature type="active site" description="Proton donor" evidence="9">
    <location>
        <position position="108"/>
    </location>
</feature>
<dbReference type="GO" id="GO:0004301">
    <property type="term" value="F:epoxide hydrolase activity"/>
    <property type="evidence" value="ECO:0007669"/>
    <property type="project" value="TreeGrafter"/>
</dbReference>
<keyword evidence="3" id="KW-0963">Cytoplasm</keyword>
<dbReference type="Pfam" id="PF09127">
    <property type="entry name" value="Leuk-A4-hydro_C"/>
    <property type="match status" value="1"/>
</dbReference>
<feature type="domain" description="Peptidase M1 leukotriene A4 hydrolase/aminopeptidase C-terminal" evidence="11">
    <location>
        <begin position="187"/>
        <end position="327"/>
    </location>
</feature>
<dbReference type="GO" id="GO:0006508">
    <property type="term" value="P:proteolysis"/>
    <property type="evidence" value="ECO:0007669"/>
    <property type="project" value="UniProtKB-KW"/>
</dbReference>